<keyword evidence="9" id="KW-1185">Reference proteome</keyword>
<reference evidence="8 9" key="1">
    <citation type="submission" date="2024-10" db="EMBL/GenBank/DDBJ databases">
        <title>Updated reference genomes for cyclostephanoid diatoms.</title>
        <authorList>
            <person name="Roberts W.R."/>
            <person name="Alverson A.J."/>
        </authorList>
    </citation>
    <scope>NUCLEOTIDE SEQUENCE [LARGE SCALE GENOMIC DNA]</scope>
    <source>
        <strain evidence="8 9">AJA276-08</strain>
    </source>
</reference>
<keyword evidence="4" id="KW-0175">Coiled coil</keyword>
<feature type="compositionally biased region" description="Polar residues" evidence="5">
    <location>
        <begin position="38"/>
        <end position="47"/>
    </location>
</feature>
<accession>A0ABD3NNM3</accession>
<feature type="compositionally biased region" description="Gly residues" evidence="5">
    <location>
        <begin position="835"/>
        <end position="845"/>
    </location>
</feature>
<dbReference type="InterPro" id="IPR028889">
    <property type="entry name" value="USP"/>
</dbReference>
<dbReference type="InterPro" id="IPR018200">
    <property type="entry name" value="USP_CS"/>
</dbReference>
<feature type="region of interest" description="Disordered" evidence="5">
    <location>
        <begin position="835"/>
        <end position="869"/>
    </location>
</feature>
<feature type="region of interest" description="Disordered" evidence="5">
    <location>
        <begin position="353"/>
        <end position="387"/>
    </location>
</feature>
<dbReference type="SMART" id="SM00028">
    <property type="entry name" value="TPR"/>
    <property type="match status" value="11"/>
</dbReference>
<dbReference type="SUPFAM" id="SSF48452">
    <property type="entry name" value="TPR-like"/>
    <property type="match status" value="2"/>
</dbReference>
<keyword evidence="2 3" id="KW-0802">TPR repeat</keyword>
<dbReference type="Pfam" id="PF00443">
    <property type="entry name" value="UCH"/>
    <property type="match status" value="1"/>
</dbReference>
<feature type="coiled-coil region" evidence="4">
    <location>
        <begin position="1755"/>
        <end position="1786"/>
    </location>
</feature>
<dbReference type="SUPFAM" id="SSF54001">
    <property type="entry name" value="Cysteine proteinases"/>
    <property type="match status" value="1"/>
</dbReference>
<keyword evidence="1" id="KW-0677">Repeat</keyword>
<dbReference type="PROSITE" id="PS50005">
    <property type="entry name" value="TPR"/>
    <property type="match status" value="3"/>
</dbReference>
<feature type="coiled-coil region" evidence="4">
    <location>
        <begin position="1852"/>
        <end position="1888"/>
    </location>
</feature>
<evidence type="ECO:0000256" key="3">
    <source>
        <dbReference type="PROSITE-ProRule" id="PRU00339"/>
    </source>
</evidence>
<dbReference type="PANTHER" id="PTHR14027:SF2">
    <property type="entry name" value="RNA POLYMERASE-ASSOCIATED PROTEIN CTR9 HOMOLOG"/>
    <property type="match status" value="1"/>
</dbReference>
<feature type="compositionally biased region" description="Low complexity" evidence="5">
    <location>
        <begin position="687"/>
        <end position="696"/>
    </location>
</feature>
<sequence>MGRRKPSQSIKTTRRKGRGASSASQKRRRGTVDPNPNPNKRTVPFSSTRERRRPPGSNTRPSAREANYGDRAVVDDGTTRSWKKIRRRPERGCLTLITMPPSTPLPLVAYQPASLFAMLLVASILPKNTFSLRWLALSGVGVGVMGGGAAAARRGVGRYCVMKSNLEWKLFSERNNDEILSPWSKDALDLEWCRFPCEDTTEGGDAENVESWHGNALLALWDDVAAALEEETANANGYGANVPLGENDESWDWSIVDSILSAIPRGGGDRGGDERTYPGLVNMGNTCYLNAQLQCAYHIPYLRQLVLDAKDEVVNVEVEVEVEVEADDDEEIAQSEGLGEVMADCVDANGTMTESAQEPADEHISELENDTESSARDDLNDDAGQPLGAKNKTIVKKEIKEEIVPISQALRALKVTFNSLSNSPSSSGSTSVLCRTLGIDPYVQQDGQEFWKLFIPEIHYDRLTRLYSGYFEDYVREILPESEMSMDEELVTAAEEYGEEKKEEEEFNVSSKKGVEINKARERVRKELFSDLSIPVSEGTGGSVESTLREMFTQPDILRVSEGNGWRPSKGAEKVDAYKGASLKWDGLPSLLQLHLKRFKYDYETGETSKINDFCSFPLELDLSKIIEKDHDRGVDAEGYAIYDLQSIVIHKGEYGSDTRTQIWGRRRMSGIDPVTSEEDIPPAPSAGAVDGNANDANDDGHHDGDSDDDRDDLRGQSLIIPITTSVRGGGGGSKGGSGAAPFIEIFPEEISAIRPSTLANVLRDERAPLRTWCDASLLYMKAGMREREGCELLNSAVDDDAVMSGSNTADRLRVLASAGIAALAQANGQVGDIGRGGAGGGGGSSSSSSSGQSPSQGGVGGPGSSMLDDLLESSKAAEKRDAEQREELRVLADARFTKADNINQVNPMTWVGRGMLNLAQNKLDQARFFFENLTLRECGETLPALIGMAAVKFLEKDYIGALDLYGRAIRKYPRESGSATRVGFGMACYRLGQIDRAKASFRRAHDIDPENVEALVGMAILEMGSLDPDVLTPREYRARAEGIIKMISMANLVDHTNAMVQNHLANHYFWKWTPVPGMVSVERGSNIVRGNMVSSLEIGDRIRIGHEFETVVVADDEDGGDESVFKIKDGWKFSSASNLKIWKKDYDRVLSLAKGAYNSTNMPEVQAESLYMLARVFHARGDMEQANKFYDKACMLSPELSPARFGLAQTLIWDEKYDDAAAHLKLLLGTCSNATDALAALGLLEVKAGKDRREAFVYLKKAIDLDPFNADLVLIEALAFQQQESDYPLSLDRYRKAVRLLEAQLKVVPADVLTNMGVLCHETKQYDEALEMYGRALKAAESETPDAAVDRTDKSGDVTFVRHKENNLLWFWKHTDIHVKSTEGDEKTRLTVTSSQTVIESLGVKVGDDILFDEGIETTIKEISKGGDGSIHIVVKDDIDLKSAESKLSVKRCNGRLQNPNSISIAFNLARLHESSGRIVPAVELHKAILKHHPAYVNSYLRLACIARDCGSLKDCSEWLKMAVAVAPGNPEVLTLVGNLHLSLCDWAPAQNVFDQLLLQKVPKVEAYSMLSLGNIYFNNLNTPNKYSKHLQHAADFYRRILQKDPANAYAANGLGTVLAEKGELFKAKEIFNRVREVSGDTLSDSLLNLGHIYLAQKKHPESLQMYQNYVSRTRSSAGAQTMSKSQEDDEAEVLLYIAFAYFDWAREAELFNNSKAAPADERYQKCIHYIELAMKKSKRENCVLRYNWCLAKLQAANCVLQKVNRNIRRTAQEVKDALDGLEESLPILQTMLQWKEEGRKVAISKGMLSGVVNQCKHNIDSAKSHLKEELKNEQDAERLRHFQRTEAEINEKQRALAVSLQKEKEAQEMEESELKARKKMERVNNLLDGWKQAEAEAKKAVSPKKKRNKGDAPPGGVDEEAGIFDTDVNPNDTSALFDDSDDEDDEDEADNSNKANEPASASATPKGTDKELFGDSSSEEEEEFSKKRSNSYGSDDDDGDDKQVTKKRKA</sequence>
<evidence type="ECO:0000313" key="9">
    <source>
        <dbReference type="Proteomes" id="UP001530315"/>
    </source>
</evidence>
<feature type="repeat" description="TPR" evidence="3">
    <location>
        <begin position="1168"/>
        <end position="1201"/>
    </location>
</feature>
<dbReference type="EMBL" id="JALLAZ020001326">
    <property type="protein sequence ID" value="KAL3776903.1"/>
    <property type="molecule type" value="Genomic_DNA"/>
</dbReference>
<dbReference type="GO" id="GO:0005634">
    <property type="term" value="C:nucleus"/>
    <property type="evidence" value="ECO:0007669"/>
    <property type="project" value="UniProtKB-ARBA"/>
</dbReference>
<keyword evidence="6" id="KW-0472">Membrane</keyword>
<comment type="caution">
    <text evidence="8">The sequence shown here is derived from an EMBL/GenBank/DDBJ whole genome shotgun (WGS) entry which is preliminary data.</text>
</comment>
<evidence type="ECO:0000256" key="2">
    <source>
        <dbReference type="ARBA" id="ARBA00022803"/>
    </source>
</evidence>
<dbReference type="InterPro" id="IPR031101">
    <property type="entry name" value="Ctr9"/>
</dbReference>
<evidence type="ECO:0000256" key="5">
    <source>
        <dbReference type="SAM" id="MobiDB-lite"/>
    </source>
</evidence>
<keyword evidence="6" id="KW-0812">Transmembrane</keyword>
<dbReference type="Gene3D" id="1.25.40.10">
    <property type="entry name" value="Tetratricopeptide repeat domain"/>
    <property type="match status" value="3"/>
</dbReference>
<feature type="region of interest" description="Disordered" evidence="5">
    <location>
        <begin position="673"/>
        <end position="714"/>
    </location>
</feature>
<dbReference type="InterPro" id="IPR011990">
    <property type="entry name" value="TPR-like_helical_dom_sf"/>
</dbReference>
<feature type="repeat" description="TPR" evidence="3">
    <location>
        <begin position="1311"/>
        <end position="1344"/>
    </location>
</feature>
<feature type="compositionally biased region" description="Acidic residues" evidence="5">
    <location>
        <begin position="1940"/>
        <end position="1952"/>
    </location>
</feature>
<organism evidence="8 9">
    <name type="scientific">Stephanodiscus triporus</name>
    <dbReference type="NCBI Taxonomy" id="2934178"/>
    <lineage>
        <taxon>Eukaryota</taxon>
        <taxon>Sar</taxon>
        <taxon>Stramenopiles</taxon>
        <taxon>Ochrophyta</taxon>
        <taxon>Bacillariophyta</taxon>
        <taxon>Coscinodiscophyceae</taxon>
        <taxon>Thalassiosirophycidae</taxon>
        <taxon>Stephanodiscales</taxon>
        <taxon>Stephanodiscaceae</taxon>
        <taxon>Stephanodiscus</taxon>
    </lineage>
</organism>
<keyword evidence="6" id="KW-1133">Transmembrane helix</keyword>
<feature type="region of interest" description="Disordered" evidence="5">
    <location>
        <begin position="1896"/>
        <end position="2012"/>
    </location>
</feature>
<evidence type="ECO:0000256" key="1">
    <source>
        <dbReference type="ARBA" id="ARBA00022737"/>
    </source>
</evidence>
<name>A0ABD3NNM3_9STRA</name>
<evidence type="ECO:0000256" key="4">
    <source>
        <dbReference type="SAM" id="Coils"/>
    </source>
</evidence>
<dbReference type="InterPro" id="IPR019734">
    <property type="entry name" value="TPR_rpt"/>
</dbReference>
<dbReference type="Proteomes" id="UP001530315">
    <property type="component" value="Unassembled WGS sequence"/>
</dbReference>
<proteinExistence type="predicted"/>
<feature type="compositionally biased region" description="Basic residues" evidence="5">
    <location>
        <begin position="1"/>
        <end position="18"/>
    </location>
</feature>
<dbReference type="Pfam" id="PF13181">
    <property type="entry name" value="TPR_8"/>
    <property type="match status" value="3"/>
</dbReference>
<evidence type="ECO:0000313" key="8">
    <source>
        <dbReference type="EMBL" id="KAL3776903.1"/>
    </source>
</evidence>
<evidence type="ECO:0000256" key="6">
    <source>
        <dbReference type="SAM" id="Phobius"/>
    </source>
</evidence>
<feature type="transmembrane region" description="Helical" evidence="6">
    <location>
        <begin position="132"/>
        <end position="152"/>
    </location>
</feature>
<dbReference type="PROSITE" id="PS50235">
    <property type="entry name" value="USP_3"/>
    <property type="match status" value="1"/>
</dbReference>
<dbReference type="InterPro" id="IPR038765">
    <property type="entry name" value="Papain-like_cys_pep_sf"/>
</dbReference>
<protein>
    <recommendedName>
        <fullName evidence="7">USP domain-containing protein</fullName>
    </recommendedName>
</protein>
<dbReference type="PROSITE" id="PS00972">
    <property type="entry name" value="USP_1"/>
    <property type="match status" value="1"/>
</dbReference>
<feature type="transmembrane region" description="Helical" evidence="6">
    <location>
        <begin position="107"/>
        <end position="125"/>
    </location>
</feature>
<feature type="region of interest" description="Disordered" evidence="5">
    <location>
        <begin position="1"/>
        <end position="72"/>
    </location>
</feature>
<feature type="domain" description="USP" evidence="7">
    <location>
        <begin position="278"/>
        <end position="694"/>
    </location>
</feature>
<feature type="compositionally biased region" description="Low complexity" evidence="5">
    <location>
        <begin position="846"/>
        <end position="857"/>
    </location>
</feature>
<dbReference type="PANTHER" id="PTHR14027">
    <property type="entry name" value="RNA POLYMERASE-ASSOCIATED PROTEIN CTR9"/>
    <property type="match status" value="1"/>
</dbReference>
<dbReference type="Gene3D" id="3.90.70.10">
    <property type="entry name" value="Cysteine proteinases"/>
    <property type="match status" value="1"/>
</dbReference>
<feature type="repeat" description="TPR" evidence="3">
    <location>
        <begin position="979"/>
        <end position="1012"/>
    </location>
</feature>
<dbReference type="InterPro" id="IPR001394">
    <property type="entry name" value="Peptidase_C19_UCH"/>
</dbReference>
<gene>
    <name evidence="8" type="ORF">ACHAW5_011025</name>
</gene>
<evidence type="ECO:0000259" key="7">
    <source>
        <dbReference type="PROSITE" id="PS50235"/>
    </source>
</evidence>